<organism evidence="2 3">
    <name type="scientific">Ulvibacterium marinum</name>
    <dbReference type="NCBI Taxonomy" id="2419782"/>
    <lineage>
        <taxon>Bacteria</taxon>
        <taxon>Pseudomonadati</taxon>
        <taxon>Bacteroidota</taxon>
        <taxon>Flavobacteriia</taxon>
        <taxon>Flavobacteriales</taxon>
        <taxon>Flavobacteriaceae</taxon>
        <taxon>Ulvibacterium</taxon>
    </lineage>
</organism>
<name>A0A3B0C4A0_9FLAO</name>
<evidence type="ECO:0000313" key="3">
    <source>
        <dbReference type="Proteomes" id="UP000276603"/>
    </source>
</evidence>
<feature type="transmembrane region" description="Helical" evidence="1">
    <location>
        <begin position="12"/>
        <end position="30"/>
    </location>
</feature>
<protein>
    <submittedName>
        <fullName evidence="2">Uncharacterized protein</fullName>
    </submittedName>
</protein>
<dbReference type="EMBL" id="RBCJ01000003">
    <property type="protein sequence ID" value="RKN79311.1"/>
    <property type="molecule type" value="Genomic_DNA"/>
</dbReference>
<dbReference type="AlphaFoldDB" id="A0A3B0C4A0"/>
<dbReference type="RefSeq" id="WP_147415898.1">
    <property type="nucleotide sequence ID" value="NZ_RBCJ01000003.1"/>
</dbReference>
<sequence>MKNKGLDYPYKRIGAMFSVAIMFIILGTSISCSGDGEDLAISLEGPVLSVSDFTGNWTATSAIFESIDVPGNRLDIIEEGGSATLTVQANGRFAITINTPGLGLETFSGELGFNGEEYGDRLIVVFDGDARDDYELFNIGFENNVLFLSGITTFDFTGNGTEESAVIDLGMVRS</sequence>
<keyword evidence="3" id="KW-1185">Reference proteome</keyword>
<dbReference type="OrthoDB" id="1448791at2"/>
<keyword evidence="1" id="KW-1133">Transmembrane helix</keyword>
<keyword evidence="1" id="KW-0472">Membrane</keyword>
<gene>
    <name evidence="2" type="ORF">D7Z94_13380</name>
</gene>
<proteinExistence type="predicted"/>
<dbReference type="PROSITE" id="PS51257">
    <property type="entry name" value="PROKAR_LIPOPROTEIN"/>
    <property type="match status" value="1"/>
</dbReference>
<comment type="caution">
    <text evidence="2">The sequence shown here is derived from an EMBL/GenBank/DDBJ whole genome shotgun (WGS) entry which is preliminary data.</text>
</comment>
<evidence type="ECO:0000256" key="1">
    <source>
        <dbReference type="SAM" id="Phobius"/>
    </source>
</evidence>
<accession>A0A3B0C4A0</accession>
<keyword evidence="1" id="KW-0812">Transmembrane</keyword>
<dbReference type="Proteomes" id="UP000276603">
    <property type="component" value="Unassembled WGS sequence"/>
</dbReference>
<evidence type="ECO:0000313" key="2">
    <source>
        <dbReference type="EMBL" id="RKN79311.1"/>
    </source>
</evidence>
<reference evidence="2 3" key="1">
    <citation type="submission" date="2018-10" db="EMBL/GenBank/DDBJ databases">
        <title>Ulvibacterium marinum gen. nov., sp. nov., a novel marine bacterium of the family Flavobacteriaceae, isolated from a culture of the green alga Ulva prolifera.</title>
        <authorList>
            <person name="Zhang Z."/>
        </authorList>
    </citation>
    <scope>NUCLEOTIDE SEQUENCE [LARGE SCALE GENOMIC DNA]</scope>
    <source>
        <strain evidence="2 3">CCMM003</strain>
    </source>
</reference>